<comment type="caution">
    <text evidence="1">The sequence shown here is derived from an EMBL/GenBank/DDBJ whole genome shotgun (WGS) entry which is preliminary data.</text>
</comment>
<gene>
    <name evidence="1" type="ORF">ABDJ38_10235</name>
</gene>
<sequence length="148" mass="16926">MAKRNWETTFINELAETSNVKAATKAAGVSQSLVYKRRRQSAEFAARWYAALAEGYDSLEMDLLARLREGRLEDVDEDGNKRKYDIGTAFRCLLAHRESVAREKGRQTLQDEVITMREINAKIDAQRAREERAAELEAKRQSTSRDGE</sequence>
<accession>A0ABV0CY49</accession>
<keyword evidence="2" id="KW-1185">Reference proteome</keyword>
<organism evidence="1 2">
    <name type="scientific">Aurantiacibacter flavus</name>
    <dbReference type="NCBI Taxonomy" id="3145232"/>
    <lineage>
        <taxon>Bacteria</taxon>
        <taxon>Pseudomonadati</taxon>
        <taxon>Pseudomonadota</taxon>
        <taxon>Alphaproteobacteria</taxon>
        <taxon>Sphingomonadales</taxon>
        <taxon>Erythrobacteraceae</taxon>
        <taxon>Aurantiacibacter</taxon>
    </lineage>
</organism>
<protein>
    <recommendedName>
        <fullName evidence="3">Terminase</fullName>
    </recommendedName>
</protein>
<dbReference type="EMBL" id="JBDLBR010000003">
    <property type="protein sequence ID" value="MEN7537551.1"/>
    <property type="molecule type" value="Genomic_DNA"/>
</dbReference>
<evidence type="ECO:0000313" key="2">
    <source>
        <dbReference type="Proteomes" id="UP001484535"/>
    </source>
</evidence>
<dbReference type="RefSeq" id="WP_346784999.1">
    <property type="nucleotide sequence ID" value="NZ_JBDLBR010000003.1"/>
</dbReference>
<dbReference type="Proteomes" id="UP001484535">
    <property type="component" value="Unassembled WGS sequence"/>
</dbReference>
<reference evidence="1 2" key="1">
    <citation type="submission" date="2024-05" db="EMBL/GenBank/DDBJ databases">
        <authorList>
            <person name="Park S."/>
        </authorList>
    </citation>
    <scope>NUCLEOTIDE SEQUENCE [LARGE SCALE GENOMIC DNA]</scope>
    <source>
        <strain evidence="1 2">DGU5</strain>
    </source>
</reference>
<evidence type="ECO:0000313" key="1">
    <source>
        <dbReference type="EMBL" id="MEN7537551.1"/>
    </source>
</evidence>
<name>A0ABV0CY49_9SPHN</name>
<evidence type="ECO:0008006" key="3">
    <source>
        <dbReference type="Google" id="ProtNLM"/>
    </source>
</evidence>
<proteinExistence type="predicted"/>